<dbReference type="EMBL" id="REGN01001398">
    <property type="protein sequence ID" value="RNA34922.1"/>
    <property type="molecule type" value="Genomic_DNA"/>
</dbReference>
<proteinExistence type="predicted"/>
<evidence type="ECO:0000313" key="3">
    <source>
        <dbReference type="Proteomes" id="UP000276133"/>
    </source>
</evidence>
<keyword evidence="1" id="KW-1133">Transmembrane helix</keyword>
<dbReference type="Proteomes" id="UP000276133">
    <property type="component" value="Unassembled WGS sequence"/>
</dbReference>
<evidence type="ECO:0000256" key="1">
    <source>
        <dbReference type="SAM" id="Phobius"/>
    </source>
</evidence>
<name>A0A3M7SGM9_BRAPC</name>
<protein>
    <submittedName>
        <fullName evidence="2">Uncharacterized protein</fullName>
    </submittedName>
</protein>
<comment type="caution">
    <text evidence="2">The sequence shown here is derived from an EMBL/GenBank/DDBJ whole genome shotgun (WGS) entry which is preliminary data.</text>
</comment>
<gene>
    <name evidence="2" type="ORF">BpHYR1_038330</name>
</gene>
<keyword evidence="1" id="KW-0472">Membrane</keyword>
<keyword evidence="3" id="KW-1185">Reference proteome</keyword>
<feature type="transmembrane region" description="Helical" evidence="1">
    <location>
        <begin position="34"/>
        <end position="62"/>
    </location>
</feature>
<dbReference type="AlphaFoldDB" id="A0A3M7SGM9"/>
<sequence length="139" mass="16899">MKKFYNFYSKTYNIINPEEGLSVKTRRFLQKLSLFFYFFQLHFTILHFLPFLIFVFKCIIAINLKKLQLDFLVNNVKFFELWQKILRLRQNSHFCIIISFIYLVLDLDLVSHKVIKKPYCFDPKPSSPKRNLRDSRAFT</sequence>
<keyword evidence="1" id="KW-0812">Transmembrane</keyword>
<organism evidence="2 3">
    <name type="scientific">Brachionus plicatilis</name>
    <name type="common">Marine rotifer</name>
    <name type="synonym">Brachionus muelleri</name>
    <dbReference type="NCBI Taxonomy" id="10195"/>
    <lineage>
        <taxon>Eukaryota</taxon>
        <taxon>Metazoa</taxon>
        <taxon>Spiralia</taxon>
        <taxon>Gnathifera</taxon>
        <taxon>Rotifera</taxon>
        <taxon>Eurotatoria</taxon>
        <taxon>Monogononta</taxon>
        <taxon>Pseudotrocha</taxon>
        <taxon>Ploima</taxon>
        <taxon>Brachionidae</taxon>
        <taxon>Brachionus</taxon>
    </lineage>
</organism>
<accession>A0A3M7SGM9</accession>
<evidence type="ECO:0000313" key="2">
    <source>
        <dbReference type="EMBL" id="RNA34922.1"/>
    </source>
</evidence>
<reference evidence="2 3" key="1">
    <citation type="journal article" date="2018" name="Sci. Rep.">
        <title>Genomic signatures of local adaptation to the degree of environmental predictability in rotifers.</title>
        <authorList>
            <person name="Franch-Gras L."/>
            <person name="Hahn C."/>
            <person name="Garcia-Roger E.M."/>
            <person name="Carmona M.J."/>
            <person name="Serra M."/>
            <person name="Gomez A."/>
        </authorList>
    </citation>
    <scope>NUCLEOTIDE SEQUENCE [LARGE SCALE GENOMIC DNA]</scope>
    <source>
        <strain evidence="2">HYR1</strain>
    </source>
</reference>